<dbReference type="OrthoDB" id="8778598at2"/>
<proteinExistence type="predicted"/>
<dbReference type="AlphaFoldDB" id="A0A318JBU4"/>
<evidence type="ECO:0008006" key="5">
    <source>
        <dbReference type="Google" id="ProtNLM"/>
    </source>
</evidence>
<dbReference type="Proteomes" id="UP000247792">
    <property type="component" value="Unassembled WGS sequence"/>
</dbReference>
<keyword evidence="2" id="KW-1133">Transmembrane helix</keyword>
<evidence type="ECO:0000256" key="2">
    <source>
        <dbReference type="SAM" id="Phobius"/>
    </source>
</evidence>
<feature type="transmembrane region" description="Helical" evidence="2">
    <location>
        <begin position="12"/>
        <end position="32"/>
    </location>
</feature>
<dbReference type="EMBL" id="QJKB01000003">
    <property type="protein sequence ID" value="PXX44153.1"/>
    <property type="molecule type" value="Genomic_DNA"/>
</dbReference>
<evidence type="ECO:0000313" key="3">
    <source>
        <dbReference type="EMBL" id="PXX44153.1"/>
    </source>
</evidence>
<evidence type="ECO:0000256" key="1">
    <source>
        <dbReference type="SAM" id="MobiDB-lite"/>
    </source>
</evidence>
<keyword evidence="4" id="KW-1185">Reference proteome</keyword>
<evidence type="ECO:0000313" key="4">
    <source>
        <dbReference type="Proteomes" id="UP000247792"/>
    </source>
</evidence>
<feature type="region of interest" description="Disordered" evidence="1">
    <location>
        <begin position="110"/>
        <end position="147"/>
    </location>
</feature>
<name>A0A318JBU4_9BURK</name>
<organism evidence="3 4">
    <name type="scientific">Undibacterium pigrum</name>
    <dbReference type="NCBI Taxonomy" id="401470"/>
    <lineage>
        <taxon>Bacteria</taxon>
        <taxon>Pseudomonadati</taxon>
        <taxon>Pseudomonadota</taxon>
        <taxon>Betaproteobacteria</taxon>
        <taxon>Burkholderiales</taxon>
        <taxon>Oxalobacteraceae</taxon>
        <taxon>Undibacterium</taxon>
    </lineage>
</organism>
<feature type="region of interest" description="Disordered" evidence="1">
    <location>
        <begin position="59"/>
        <end position="81"/>
    </location>
</feature>
<keyword evidence="2" id="KW-0472">Membrane</keyword>
<gene>
    <name evidence="3" type="ORF">DFR42_103422</name>
</gene>
<comment type="caution">
    <text evidence="3">The sequence shown here is derived from an EMBL/GenBank/DDBJ whole genome shotgun (WGS) entry which is preliminary data.</text>
</comment>
<accession>A0A318JBU4</accession>
<sequence>MNLNKQTGISLVMVSVISMLVAALGMTFLYYMRTGHLPMQDLWARLGKAAAIIGNDVKDSTGLPTGSSEGPGMRQAATTTEGVRRCTIDGKTIYSDTLCLDTNPTTKKIRLNDSKGMEPPKTAMAKDEAGKAADSGNSAATSNEEMKKKVMEQALGKSVPASSAADDDLRLKAMNRAIDKATK</sequence>
<feature type="compositionally biased region" description="Basic and acidic residues" evidence="1">
    <location>
        <begin position="110"/>
        <end position="131"/>
    </location>
</feature>
<protein>
    <recommendedName>
        <fullName evidence="5">DUF4124 domain-containing protein</fullName>
    </recommendedName>
</protein>
<reference evidence="3 4" key="1">
    <citation type="submission" date="2018-05" db="EMBL/GenBank/DDBJ databases">
        <title>Genomic Encyclopedia of Type Strains, Phase IV (KMG-IV): sequencing the most valuable type-strain genomes for metagenomic binning, comparative biology and taxonomic classification.</title>
        <authorList>
            <person name="Goeker M."/>
        </authorList>
    </citation>
    <scope>NUCLEOTIDE SEQUENCE [LARGE SCALE GENOMIC DNA]</scope>
    <source>
        <strain evidence="3 4">DSM 19792</strain>
    </source>
</reference>
<dbReference type="RefSeq" id="WP_110255395.1">
    <property type="nucleotide sequence ID" value="NZ_QJKB01000003.1"/>
</dbReference>
<keyword evidence="2" id="KW-0812">Transmembrane</keyword>